<reference evidence="2" key="1">
    <citation type="submission" date="2023-07" db="EMBL/GenBank/DDBJ databases">
        <title>Genome content predicts the carbon catabolic preferences of heterotrophic bacteria.</title>
        <authorList>
            <person name="Gralka M."/>
        </authorList>
    </citation>
    <scope>NUCLEOTIDE SEQUENCE</scope>
    <source>
        <strain evidence="2">I3M17_2</strain>
    </source>
</reference>
<dbReference type="CDD" id="cd09645">
    <property type="entry name" value="Cas5_I-E"/>
    <property type="match status" value="1"/>
</dbReference>
<organism evidence="2 3">
    <name type="scientific">Saccharophagus degradans</name>
    <dbReference type="NCBI Taxonomy" id="86304"/>
    <lineage>
        <taxon>Bacteria</taxon>
        <taxon>Pseudomonadati</taxon>
        <taxon>Pseudomonadota</taxon>
        <taxon>Gammaproteobacteria</taxon>
        <taxon>Cellvibrionales</taxon>
        <taxon>Cellvibrionaceae</taxon>
        <taxon>Saccharophagus</taxon>
    </lineage>
</organism>
<dbReference type="RefSeq" id="WP_303492667.1">
    <property type="nucleotide sequence ID" value="NZ_JAUOPB010000006.1"/>
</dbReference>
<dbReference type="InterPro" id="IPR021124">
    <property type="entry name" value="CRISPR-assoc_prot_Cas5"/>
</dbReference>
<dbReference type="EMBL" id="JAUOPB010000006">
    <property type="protein sequence ID" value="MDO6422769.1"/>
    <property type="molecule type" value="Genomic_DNA"/>
</dbReference>
<comment type="caution">
    <text evidence="2">The sequence shown here is derived from an EMBL/GenBank/DDBJ whole genome shotgun (WGS) entry which is preliminary data.</text>
</comment>
<dbReference type="GO" id="GO:0051607">
    <property type="term" value="P:defense response to virus"/>
    <property type="evidence" value="ECO:0007669"/>
    <property type="project" value="UniProtKB-KW"/>
</dbReference>
<dbReference type="NCBIfam" id="TIGR01868">
    <property type="entry name" value="casD_Cas5e"/>
    <property type="match status" value="1"/>
</dbReference>
<dbReference type="Gene3D" id="3.30.70.2660">
    <property type="match status" value="1"/>
</dbReference>
<keyword evidence="1" id="KW-0051">Antiviral defense</keyword>
<dbReference type="InterPro" id="IPR010147">
    <property type="entry name" value="CRISPR-assoc_prot_CasD"/>
</dbReference>
<evidence type="ECO:0000313" key="2">
    <source>
        <dbReference type="EMBL" id="MDO6422769.1"/>
    </source>
</evidence>
<proteinExistence type="predicted"/>
<dbReference type="Proteomes" id="UP001169760">
    <property type="component" value="Unassembled WGS sequence"/>
</dbReference>
<evidence type="ECO:0000256" key="1">
    <source>
        <dbReference type="ARBA" id="ARBA00023118"/>
    </source>
</evidence>
<dbReference type="InterPro" id="IPR013422">
    <property type="entry name" value="CRISPR-assoc_prot_Cas5_N"/>
</dbReference>
<dbReference type="Pfam" id="PF09704">
    <property type="entry name" value="Cas_Cas5d"/>
    <property type="match status" value="1"/>
</dbReference>
<sequence>MTTLILKTQGMAAYGVQTFDVARKINTFPTRSAIVGLLSAALGYSRKEHSHIASLSAAIKIAVQVNAQGQKITDYHTVQNFRSPTGKIQTTTKQTYREYLCDTEYSFAIQGNTEFISQLAKAVKSPKFTVFQGRKSCPLTRPLFECIVDTDNPVDAIILTGGKGQIFSDIEGPGAISTIQVRDVITATPRKYATRIVYVCAPKEVHHELTH</sequence>
<dbReference type="NCBIfam" id="TIGR02593">
    <property type="entry name" value="CRISPR_cas5"/>
    <property type="match status" value="1"/>
</dbReference>
<accession>A0AAW7X5V3</accession>
<dbReference type="GO" id="GO:0003723">
    <property type="term" value="F:RNA binding"/>
    <property type="evidence" value="ECO:0007669"/>
    <property type="project" value="InterPro"/>
</dbReference>
<protein>
    <submittedName>
        <fullName evidence="2">Type I-E CRISPR-associated protein Cas5/CasD</fullName>
    </submittedName>
</protein>
<name>A0AAW7X5V3_9GAMM</name>
<evidence type="ECO:0000313" key="3">
    <source>
        <dbReference type="Proteomes" id="UP001169760"/>
    </source>
</evidence>
<dbReference type="AlphaFoldDB" id="A0AAW7X5V3"/>
<gene>
    <name evidence="2" type="primary">cas5e</name>
    <name evidence="2" type="ORF">Q4521_09805</name>
</gene>
<dbReference type="GO" id="GO:0043571">
    <property type="term" value="P:maintenance of CRISPR repeat elements"/>
    <property type="evidence" value="ECO:0007669"/>
    <property type="project" value="InterPro"/>
</dbReference>